<sequence length="97" mass="11097">MATINISLPDPLYKEVKKLVARGGYTSISELIRDALRKKLDGSKITVNGFTEEIEKEVLWSEAGPDVSDVWKSEKDIRNYFKNLRAKRAKQKKEVLT</sequence>
<dbReference type="CDD" id="cd22231">
    <property type="entry name" value="RHH_NikR_HicB-like"/>
    <property type="match status" value="1"/>
</dbReference>
<reference evidence="2 3" key="1">
    <citation type="journal article" date="2016" name="Nat. Commun.">
        <title>Thousands of microbial genomes shed light on interconnected biogeochemical processes in an aquifer system.</title>
        <authorList>
            <person name="Anantharaman K."/>
            <person name="Brown C.T."/>
            <person name="Hug L.A."/>
            <person name="Sharon I."/>
            <person name="Castelle C.J."/>
            <person name="Probst A.J."/>
            <person name="Thomas B.C."/>
            <person name="Singh A."/>
            <person name="Wilkins M.J."/>
            <person name="Karaoz U."/>
            <person name="Brodie E.L."/>
            <person name="Williams K.H."/>
            <person name="Hubbard S.S."/>
            <person name="Banfield J.F."/>
        </authorList>
    </citation>
    <scope>NUCLEOTIDE SEQUENCE [LARGE SCALE GENOMIC DNA]</scope>
</reference>
<dbReference type="Gene3D" id="1.10.1220.10">
    <property type="entry name" value="Met repressor-like"/>
    <property type="match status" value="1"/>
</dbReference>
<dbReference type="EMBL" id="MHCA01000027">
    <property type="protein sequence ID" value="OGY12039.1"/>
    <property type="molecule type" value="Genomic_DNA"/>
</dbReference>
<dbReference type="GO" id="GO:0006355">
    <property type="term" value="P:regulation of DNA-templated transcription"/>
    <property type="evidence" value="ECO:0007669"/>
    <property type="project" value="InterPro"/>
</dbReference>
<accession>A0A1G1V9F2</accession>
<evidence type="ECO:0000313" key="3">
    <source>
        <dbReference type="Proteomes" id="UP000178272"/>
    </source>
</evidence>
<protein>
    <recommendedName>
        <fullName evidence="1">Ribbon-helix-helix protein CopG domain-containing protein</fullName>
    </recommendedName>
</protein>
<feature type="domain" description="Ribbon-helix-helix protein CopG" evidence="1">
    <location>
        <begin position="4"/>
        <end position="41"/>
    </location>
</feature>
<evidence type="ECO:0000313" key="2">
    <source>
        <dbReference type="EMBL" id="OGY12039.1"/>
    </source>
</evidence>
<organism evidence="2 3">
    <name type="scientific">Candidatus Blackburnbacteria bacterium RIFCSPHIGHO2_12_FULL_41_13b</name>
    <dbReference type="NCBI Taxonomy" id="1797517"/>
    <lineage>
        <taxon>Bacteria</taxon>
        <taxon>Candidatus Blackburniibacteriota</taxon>
    </lineage>
</organism>
<comment type="caution">
    <text evidence="2">The sequence shown here is derived from an EMBL/GenBank/DDBJ whole genome shotgun (WGS) entry which is preliminary data.</text>
</comment>
<dbReference type="STRING" id="1797517.A3F61_03295"/>
<proteinExistence type="predicted"/>
<dbReference type="InterPro" id="IPR010985">
    <property type="entry name" value="Ribbon_hlx_hlx"/>
</dbReference>
<dbReference type="InterPro" id="IPR013321">
    <property type="entry name" value="Arc_rbn_hlx_hlx"/>
</dbReference>
<name>A0A1G1V9F2_9BACT</name>
<dbReference type="SUPFAM" id="SSF47598">
    <property type="entry name" value="Ribbon-helix-helix"/>
    <property type="match status" value="1"/>
</dbReference>
<evidence type="ECO:0000259" key="1">
    <source>
        <dbReference type="Pfam" id="PF01402"/>
    </source>
</evidence>
<dbReference type="AlphaFoldDB" id="A0A1G1V9F2"/>
<dbReference type="InterPro" id="IPR002145">
    <property type="entry name" value="CopG"/>
</dbReference>
<dbReference type="Proteomes" id="UP000178272">
    <property type="component" value="Unassembled WGS sequence"/>
</dbReference>
<dbReference type="Pfam" id="PF01402">
    <property type="entry name" value="RHH_1"/>
    <property type="match status" value="1"/>
</dbReference>
<gene>
    <name evidence="2" type="ORF">A3F61_03295</name>
</gene>